<name>A0A450WSI1_9GAMM</name>
<dbReference type="AlphaFoldDB" id="A0A450WSI1"/>
<evidence type="ECO:0000313" key="1">
    <source>
        <dbReference type="EMBL" id="VFK19970.1"/>
    </source>
</evidence>
<protein>
    <submittedName>
        <fullName evidence="1">Uncharacterized protein</fullName>
    </submittedName>
</protein>
<proteinExistence type="predicted"/>
<gene>
    <name evidence="1" type="ORF">BECKLPF1236B_GA0070989_11933</name>
</gene>
<accession>A0A450WSI1</accession>
<reference evidence="1" key="1">
    <citation type="submission" date="2019-02" db="EMBL/GenBank/DDBJ databases">
        <authorList>
            <person name="Gruber-Vodicka R. H."/>
            <person name="Seah K. B. B."/>
        </authorList>
    </citation>
    <scope>NUCLEOTIDE SEQUENCE</scope>
    <source>
        <strain evidence="1">BECK_S313</strain>
    </source>
</reference>
<organism evidence="1">
    <name type="scientific">Candidatus Kentrum sp. LPFa</name>
    <dbReference type="NCBI Taxonomy" id="2126335"/>
    <lineage>
        <taxon>Bacteria</taxon>
        <taxon>Pseudomonadati</taxon>
        <taxon>Pseudomonadota</taxon>
        <taxon>Gammaproteobacteria</taxon>
        <taxon>Candidatus Kentrum</taxon>
    </lineage>
</organism>
<sequence length="322" mass="34210">MGGVDLWFTAKGDTPVVVQLRETENDYPSRIVLAEVRVPPADIATSGHTRIVFHAPVQLAQDTEYAIVALCDDAVSALAVAQIGKFDSAASRHVTVQPYARGSLMSSSTGAAWVAHHDRDLTFRLLAARFTETSRDFDMGSVPVTDATDLMLLSISDNPTVAARVEYLLGLPDGNSVTVDDGQPVRQAAPLSGNVSVKARLRGTADSSPVIYPGTQMVSGVVSPSADYISRAIPAGDDITVRILFDALIPPGAGIAVAVSGIDAGDTWQEAPYVDNAPMGDGWMEMRYAVSGVTEAMLRVRITLTGSSAARPRLKKLRVMML</sequence>
<dbReference type="EMBL" id="CAADFK010000193">
    <property type="protein sequence ID" value="VFK19970.1"/>
    <property type="molecule type" value="Genomic_DNA"/>
</dbReference>